<protein>
    <submittedName>
        <fullName evidence="2">Uncharacterized protein</fullName>
    </submittedName>
</protein>
<keyword evidence="3" id="KW-1185">Reference proteome</keyword>
<reference evidence="2 3" key="1">
    <citation type="journal article" date="2022" name="G3 (Bethesda)">
        <title>Enemy or ally: a genomic approach to elucidate the lifestyle of Phyllosticta citrichinaensis.</title>
        <authorList>
            <person name="Buijs V.A."/>
            <person name="Groenewald J.Z."/>
            <person name="Haridas S."/>
            <person name="LaButti K.M."/>
            <person name="Lipzen A."/>
            <person name="Martin F.M."/>
            <person name="Barry K."/>
            <person name="Grigoriev I.V."/>
            <person name="Crous P.W."/>
            <person name="Seidl M.F."/>
        </authorList>
    </citation>
    <scope>NUCLEOTIDE SEQUENCE [LARGE SCALE GENOMIC DNA]</scope>
    <source>
        <strain evidence="2 3">CBS 129764</strain>
    </source>
</reference>
<evidence type="ECO:0000313" key="2">
    <source>
        <dbReference type="EMBL" id="KAK8170261.1"/>
    </source>
</evidence>
<proteinExistence type="predicted"/>
<organism evidence="2 3">
    <name type="scientific">Phyllosticta citrichinensis</name>
    <dbReference type="NCBI Taxonomy" id="1130410"/>
    <lineage>
        <taxon>Eukaryota</taxon>
        <taxon>Fungi</taxon>
        <taxon>Dikarya</taxon>
        <taxon>Ascomycota</taxon>
        <taxon>Pezizomycotina</taxon>
        <taxon>Dothideomycetes</taxon>
        <taxon>Dothideomycetes incertae sedis</taxon>
        <taxon>Botryosphaeriales</taxon>
        <taxon>Phyllostictaceae</taxon>
        <taxon>Phyllosticta</taxon>
    </lineage>
</organism>
<name>A0ABR1XXX5_9PEZI</name>
<feature type="region of interest" description="Disordered" evidence="1">
    <location>
        <begin position="217"/>
        <end position="238"/>
    </location>
</feature>
<feature type="compositionally biased region" description="Low complexity" evidence="1">
    <location>
        <begin position="312"/>
        <end position="329"/>
    </location>
</feature>
<feature type="compositionally biased region" description="Polar residues" evidence="1">
    <location>
        <begin position="282"/>
        <end position="292"/>
    </location>
</feature>
<evidence type="ECO:0000256" key="1">
    <source>
        <dbReference type="SAM" id="MobiDB-lite"/>
    </source>
</evidence>
<accession>A0ABR1XXX5</accession>
<feature type="compositionally biased region" description="Basic and acidic residues" evidence="1">
    <location>
        <begin position="48"/>
        <end position="63"/>
    </location>
</feature>
<gene>
    <name evidence="2" type="ORF">IWX90DRAFT_432040</name>
</gene>
<sequence>MLATMASPTPTPSKRRTDVLHHPKDDVFDDSNVAEPGQRDQSPASEIPDSHPDGETLVDERTHALSGAPVFRPGMRDAGDQSEYERLYQEHLRVLDELATPHMRDAGDQSEYERLYQEHLRVLDELATNNQLDIQKDREVDDLYILNANLRKDLKKAKAKSVPAIKAQISTLASGEQVSQLTQKVDSLIYKLDTMADKVAWLTHKVEALHAMDDVPEDVKGKGPANMTLRKHPSSATLPTKASLAKLTFRSAKHASPYLVTGGASKSVGDLFGSPAMSTLSLHKQPTRTNSPIRPPSPDKGLVQHGTSPGKPSLTSQGSPTTPSSQRSRFGPLKKIRKRVTSIGRRGKGPGTGEGRA</sequence>
<dbReference type="Proteomes" id="UP001456524">
    <property type="component" value="Unassembled WGS sequence"/>
</dbReference>
<comment type="caution">
    <text evidence="2">The sequence shown here is derived from an EMBL/GenBank/DDBJ whole genome shotgun (WGS) entry which is preliminary data.</text>
</comment>
<dbReference type="EMBL" id="JBBWUH010000004">
    <property type="protein sequence ID" value="KAK8170261.1"/>
    <property type="molecule type" value="Genomic_DNA"/>
</dbReference>
<feature type="compositionally biased region" description="Basic residues" evidence="1">
    <location>
        <begin position="332"/>
        <end position="348"/>
    </location>
</feature>
<feature type="region of interest" description="Disordered" evidence="1">
    <location>
        <begin position="1"/>
        <end position="78"/>
    </location>
</feature>
<evidence type="ECO:0000313" key="3">
    <source>
        <dbReference type="Proteomes" id="UP001456524"/>
    </source>
</evidence>
<feature type="region of interest" description="Disordered" evidence="1">
    <location>
        <begin position="282"/>
        <end position="357"/>
    </location>
</feature>
<feature type="compositionally biased region" description="Basic and acidic residues" evidence="1">
    <location>
        <begin position="15"/>
        <end position="26"/>
    </location>
</feature>